<evidence type="ECO:0000256" key="3">
    <source>
        <dbReference type="ARBA" id="ARBA00022989"/>
    </source>
</evidence>
<evidence type="ECO:0000256" key="2">
    <source>
        <dbReference type="ARBA" id="ARBA00022692"/>
    </source>
</evidence>
<keyword evidence="3 5" id="KW-1133">Transmembrane helix</keyword>
<dbReference type="InterPro" id="IPR019424">
    <property type="entry name" value="7TM_GPCR_Srsx"/>
</dbReference>
<dbReference type="GO" id="GO:0016020">
    <property type="term" value="C:membrane"/>
    <property type="evidence" value="ECO:0007669"/>
    <property type="project" value="UniProtKB-SubCell"/>
</dbReference>
<evidence type="ECO:0000313" key="7">
    <source>
        <dbReference type="Proteomes" id="UP001620626"/>
    </source>
</evidence>
<proteinExistence type="predicted"/>
<feature type="transmembrane region" description="Helical" evidence="5">
    <location>
        <begin position="160"/>
        <end position="180"/>
    </location>
</feature>
<evidence type="ECO:0000313" key="6">
    <source>
        <dbReference type="EMBL" id="KAL3109143.1"/>
    </source>
</evidence>
<keyword evidence="7" id="KW-1185">Reference proteome</keyword>
<dbReference type="InterPro" id="IPR047130">
    <property type="entry name" value="7TM_GPCR_Srsx_nematod"/>
</dbReference>
<dbReference type="EMBL" id="JBICBT010000577">
    <property type="protein sequence ID" value="KAL3109143.1"/>
    <property type="molecule type" value="Genomic_DNA"/>
</dbReference>
<dbReference type="Gene3D" id="1.20.1070.10">
    <property type="entry name" value="Rhodopsin 7-helix transmembrane proteins"/>
    <property type="match status" value="1"/>
</dbReference>
<evidence type="ECO:0000256" key="4">
    <source>
        <dbReference type="ARBA" id="ARBA00023136"/>
    </source>
</evidence>
<sequence>MNATSDPLYEKYANKGLIPEEILATGIIAVICLMAICLNFSLVFVTIKTKSLHSPCKTLIALFAFFASFLLFGNCIKFFVFLFGFNYIPLKSCFLIQIVPLICSSLAINLQCGIGIDRLFGVVFPIWYKSRGKHISFKAIITFCCIRSAINGFIIYINMFIIQFILPLLNFDAFAIEFFVHPISVFCRHWHTVAVHRSEYRSAFRSLFTHQTAVVKFFNNRQQQNNNNNNNR</sequence>
<evidence type="ECO:0000256" key="5">
    <source>
        <dbReference type="SAM" id="Phobius"/>
    </source>
</evidence>
<feature type="transmembrane region" description="Helical" evidence="5">
    <location>
        <begin position="59"/>
        <end position="88"/>
    </location>
</feature>
<comment type="caution">
    <text evidence="6">The sequence shown here is derived from an EMBL/GenBank/DDBJ whole genome shotgun (WGS) entry which is preliminary data.</text>
</comment>
<feature type="transmembrane region" description="Helical" evidence="5">
    <location>
        <begin position="22"/>
        <end position="47"/>
    </location>
</feature>
<dbReference type="Proteomes" id="UP001620626">
    <property type="component" value="Unassembled WGS sequence"/>
</dbReference>
<name>A0ABD2L1X6_9BILA</name>
<dbReference type="PANTHER" id="PTHR23360:SF5">
    <property type="entry name" value="G-PROTEIN COUPLED RECEPTORS FAMILY 1 PROFILE DOMAIN-CONTAINING PROTEIN"/>
    <property type="match status" value="1"/>
</dbReference>
<gene>
    <name evidence="6" type="ORF">niasHT_013923</name>
</gene>
<dbReference type="SUPFAM" id="SSF81321">
    <property type="entry name" value="Family A G protein-coupled receptor-like"/>
    <property type="match status" value="1"/>
</dbReference>
<evidence type="ECO:0000256" key="1">
    <source>
        <dbReference type="ARBA" id="ARBA00004370"/>
    </source>
</evidence>
<dbReference type="SMART" id="SM01381">
    <property type="entry name" value="7TM_GPCR_Srsx"/>
    <property type="match status" value="1"/>
</dbReference>
<keyword evidence="2 5" id="KW-0812">Transmembrane</keyword>
<dbReference type="AlphaFoldDB" id="A0ABD2L1X6"/>
<accession>A0ABD2L1X6</accession>
<dbReference type="PANTHER" id="PTHR23360">
    <property type="entry name" value="G-PROTEIN COUPLED RECEPTORS FAMILY 1 PROFILE DOMAIN-CONTAINING PROTEIN-RELATED"/>
    <property type="match status" value="1"/>
</dbReference>
<dbReference type="InterPro" id="IPR000276">
    <property type="entry name" value="GPCR_Rhodpsn"/>
</dbReference>
<keyword evidence="4 5" id="KW-0472">Membrane</keyword>
<evidence type="ECO:0008006" key="8">
    <source>
        <dbReference type="Google" id="ProtNLM"/>
    </source>
</evidence>
<reference evidence="6 7" key="1">
    <citation type="submission" date="2024-10" db="EMBL/GenBank/DDBJ databases">
        <authorList>
            <person name="Kim D."/>
        </authorList>
    </citation>
    <scope>NUCLEOTIDE SEQUENCE [LARGE SCALE GENOMIC DNA]</scope>
    <source>
        <strain evidence="6">BH-2024</strain>
    </source>
</reference>
<dbReference type="Pfam" id="PF10320">
    <property type="entry name" value="7TM_GPCR_Srsx"/>
    <property type="match status" value="1"/>
</dbReference>
<organism evidence="6 7">
    <name type="scientific">Heterodera trifolii</name>
    <dbReference type="NCBI Taxonomy" id="157864"/>
    <lineage>
        <taxon>Eukaryota</taxon>
        <taxon>Metazoa</taxon>
        <taxon>Ecdysozoa</taxon>
        <taxon>Nematoda</taxon>
        <taxon>Chromadorea</taxon>
        <taxon>Rhabditida</taxon>
        <taxon>Tylenchina</taxon>
        <taxon>Tylenchomorpha</taxon>
        <taxon>Tylenchoidea</taxon>
        <taxon>Heteroderidae</taxon>
        <taxon>Heteroderinae</taxon>
        <taxon>Heterodera</taxon>
    </lineage>
</organism>
<comment type="subcellular location">
    <subcellularLocation>
        <location evidence="1">Membrane</location>
    </subcellularLocation>
</comment>
<protein>
    <recommendedName>
        <fullName evidence="8">G-protein coupled receptors family 1 profile domain-containing protein</fullName>
    </recommendedName>
</protein>